<reference evidence="2" key="1">
    <citation type="journal article" date="2019" name="Int. J. Syst. Evol. Microbiol.">
        <title>The Global Catalogue of Microorganisms (GCM) 10K type strain sequencing project: providing services to taxonomists for standard genome sequencing and annotation.</title>
        <authorList>
            <consortium name="The Broad Institute Genomics Platform"/>
            <consortium name="The Broad Institute Genome Sequencing Center for Infectious Disease"/>
            <person name="Wu L."/>
            <person name="Ma J."/>
        </authorList>
    </citation>
    <scope>NUCLEOTIDE SEQUENCE [LARGE SCALE GENOMIC DNA]</scope>
    <source>
        <strain evidence="2">NBRC 103166</strain>
    </source>
</reference>
<organism evidence="1 2">
    <name type="scientific">Psychromonas marina</name>
    <dbReference type="NCBI Taxonomy" id="88364"/>
    <lineage>
        <taxon>Bacteria</taxon>
        <taxon>Pseudomonadati</taxon>
        <taxon>Pseudomonadota</taxon>
        <taxon>Gammaproteobacteria</taxon>
        <taxon>Alteromonadales</taxon>
        <taxon>Psychromonadaceae</taxon>
        <taxon>Psychromonas</taxon>
    </lineage>
</organism>
<proteinExistence type="predicted"/>
<protein>
    <recommendedName>
        <fullName evidence="3">DUF2913 family protein</fullName>
    </recommendedName>
</protein>
<comment type="caution">
    <text evidence="1">The sequence shown here is derived from an EMBL/GenBank/DDBJ whole genome shotgun (WGS) entry which is preliminary data.</text>
</comment>
<name>A0ABQ6E149_9GAMM</name>
<dbReference type="EMBL" id="BSPQ01000010">
    <property type="protein sequence ID" value="GLS91144.1"/>
    <property type="molecule type" value="Genomic_DNA"/>
</dbReference>
<dbReference type="RefSeq" id="WP_284204269.1">
    <property type="nucleotide sequence ID" value="NZ_BSPQ01000010.1"/>
</dbReference>
<evidence type="ECO:0000313" key="2">
    <source>
        <dbReference type="Proteomes" id="UP001157353"/>
    </source>
</evidence>
<keyword evidence="2" id="KW-1185">Reference proteome</keyword>
<accession>A0ABQ6E149</accession>
<dbReference type="Proteomes" id="UP001157353">
    <property type="component" value="Unassembled WGS sequence"/>
</dbReference>
<dbReference type="Pfam" id="PF11140">
    <property type="entry name" value="DUF2913"/>
    <property type="match status" value="1"/>
</dbReference>
<gene>
    <name evidence="1" type="ORF">GCM10007916_22130</name>
</gene>
<dbReference type="InterPro" id="IPR021316">
    <property type="entry name" value="DUF2913"/>
</dbReference>
<evidence type="ECO:0008006" key="3">
    <source>
        <dbReference type="Google" id="ProtNLM"/>
    </source>
</evidence>
<sequence length="220" mass="24846">MVLFSQEIYTLISSALSDLEASQASGRSPKNSLSEAHFLGAWVTTAMKQKRFDTITVPTLKAWQSKARSLGKNAGLKDQFSYLQECYNQVLDENKKVQAVNYSQIETLVKQLEAEQWMVNTDLVVGNKLNRHSGGAASLIICEQEMLTHFDEQGILIKPISLYLRGDLQILVKIAFAQNLLLHKITDYKSKVKYHGEFIIYPNNDGDKLPEFPIHAVIEE</sequence>
<evidence type="ECO:0000313" key="1">
    <source>
        <dbReference type="EMBL" id="GLS91144.1"/>
    </source>
</evidence>